<keyword evidence="2" id="KW-1185">Reference proteome</keyword>
<proteinExistence type="predicted"/>
<dbReference type="Proteomes" id="UP000828941">
    <property type="component" value="Chromosome 3"/>
</dbReference>
<organism evidence="1 2">
    <name type="scientific">Bauhinia variegata</name>
    <name type="common">Purple orchid tree</name>
    <name type="synonym">Phanera variegata</name>
    <dbReference type="NCBI Taxonomy" id="167791"/>
    <lineage>
        <taxon>Eukaryota</taxon>
        <taxon>Viridiplantae</taxon>
        <taxon>Streptophyta</taxon>
        <taxon>Embryophyta</taxon>
        <taxon>Tracheophyta</taxon>
        <taxon>Spermatophyta</taxon>
        <taxon>Magnoliopsida</taxon>
        <taxon>eudicotyledons</taxon>
        <taxon>Gunneridae</taxon>
        <taxon>Pentapetalae</taxon>
        <taxon>rosids</taxon>
        <taxon>fabids</taxon>
        <taxon>Fabales</taxon>
        <taxon>Fabaceae</taxon>
        <taxon>Cercidoideae</taxon>
        <taxon>Cercideae</taxon>
        <taxon>Bauhiniinae</taxon>
        <taxon>Bauhinia</taxon>
    </lineage>
</organism>
<sequence length="392" mass="42890">MGRSPCCDKVGLKKGPWTPEEDQKLLAYIEEHGHGSWRALPSKAGLQRCGKSCRLRWTNYLRPDIKRGKFSLQEEQTIIQLHALLGNRWSAIATHLPKRTDNEIKNYWNTHLKKRLAKMGIDPVTHKPKNDALLSSDGQSKSAANLSHMAQWESARLEAEARLVRESKLRSHSLQHQLGNSGFASSSSASSPPVLNKPEAPPLPSRSLDVLKALNVGWLRSNEGNGGIVTDLESPTSTLTFSENAPPLLTGGLGENTMPMIEFVGTSGSSERVVKEEGEQEYLPEYKDGTENSLSFTSSLHDMTISMEGTWTSESLRTSGAHVPVGDVIAEEGFTNLLLNANSDDRSLSEGGGESNNGEASGNGSDFYEDNKNYWNSILNLVNSSPSDSPIF</sequence>
<name>A0ACB9Q0Y5_BAUVA</name>
<evidence type="ECO:0000313" key="1">
    <source>
        <dbReference type="EMBL" id="KAI4352550.1"/>
    </source>
</evidence>
<gene>
    <name evidence="1" type="ORF">L6164_006789</name>
</gene>
<dbReference type="EMBL" id="CM039428">
    <property type="protein sequence ID" value="KAI4352550.1"/>
    <property type="molecule type" value="Genomic_DNA"/>
</dbReference>
<accession>A0ACB9Q0Y5</accession>
<comment type="caution">
    <text evidence="1">The sequence shown here is derived from an EMBL/GenBank/DDBJ whole genome shotgun (WGS) entry which is preliminary data.</text>
</comment>
<reference evidence="1 2" key="1">
    <citation type="journal article" date="2022" name="DNA Res.">
        <title>Chromosomal-level genome assembly of the orchid tree Bauhinia variegata (Leguminosae; Cercidoideae) supports the allotetraploid origin hypothesis of Bauhinia.</title>
        <authorList>
            <person name="Zhong Y."/>
            <person name="Chen Y."/>
            <person name="Zheng D."/>
            <person name="Pang J."/>
            <person name="Liu Y."/>
            <person name="Luo S."/>
            <person name="Meng S."/>
            <person name="Qian L."/>
            <person name="Wei D."/>
            <person name="Dai S."/>
            <person name="Zhou R."/>
        </authorList>
    </citation>
    <scope>NUCLEOTIDE SEQUENCE [LARGE SCALE GENOMIC DNA]</scope>
    <source>
        <strain evidence="1">BV-YZ2020</strain>
    </source>
</reference>
<evidence type="ECO:0000313" key="2">
    <source>
        <dbReference type="Proteomes" id="UP000828941"/>
    </source>
</evidence>
<protein>
    <submittedName>
        <fullName evidence="1">Uncharacterized protein</fullName>
    </submittedName>
</protein>